<evidence type="ECO:0000313" key="4">
    <source>
        <dbReference type="EMBL" id="WFD49461.1"/>
    </source>
</evidence>
<dbReference type="PANTHER" id="PTHR13049">
    <property type="entry name" value="DUF814-RELATED"/>
    <property type="match status" value="1"/>
</dbReference>
<evidence type="ECO:0000259" key="3">
    <source>
        <dbReference type="Pfam" id="PF05670"/>
    </source>
</evidence>
<dbReference type="PANTHER" id="PTHR13049:SF2">
    <property type="entry name" value="COILED-COIL DOMAIN-CONTAINING PROTEIN 25"/>
    <property type="match status" value="1"/>
</dbReference>
<feature type="region of interest" description="Disordered" evidence="2">
    <location>
        <begin position="168"/>
        <end position="245"/>
    </location>
</feature>
<dbReference type="Pfam" id="PF05670">
    <property type="entry name" value="NFACT-R_1"/>
    <property type="match status" value="1"/>
</dbReference>
<name>A0ABY8EVN0_MALFU</name>
<organism evidence="4 5">
    <name type="scientific">Malassezia furfur</name>
    <name type="common">Pityriasis versicolor infection agent</name>
    <name type="synonym">Pityrosporum furfur</name>
    <dbReference type="NCBI Taxonomy" id="55194"/>
    <lineage>
        <taxon>Eukaryota</taxon>
        <taxon>Fungi</taxon>
        <taxon>Dikarya</taxon>
        <taxon>Basidiomycota</taxon>
        <taxon>Ustilaginomycotina</taxon>
        <taxon>Malasseziomycetes</taxon>
        <taxon>Malasseziales</taxon>
        <taxon>Malasseziaceae</taxon>
        <taxon>Malassezia</taxon>
    </lineage>
</organism>
<accession>A0ABY8EVN0</accession>
<dbReference type="Proteomes" id="UP000818624">
    <property type="component" value="Chromosome 5"/>
</dbReference>
<reference evidence="4 5" key="1">
    <citation type="journal article" date="2020" name="Elife">
        <title>Loss of centromere function drives karyotype evolution in closely related Malassezia species.</title>
        <authorList>
            <person name="Sankaranarayanan S.R."/>
            <person name="Ianiri G."/>
            <person name="Coelho M.A."/>
            <person name="Reza M.H."/>
            <person name="Thimmappa B.C."/>
            <person name="Ganguly P."/>
            <person name="Vadnala R.N."/>
            <person name="Sun S."/>
            <person name="Siddharthan R."/>
            <person name="Tellgren-Roth C."/>
            <person name="Dawson T.L."/>
            <person name="Heitman J."/>
            <person name="Sanyal K."/>
        </authorList>
    </citation>
    <scope>NUCLEOTIDE SEQUENCE [LARGE SCALE GENOMIC DNA]</scope>
    <source>
        <strain evidence="4">CBS14141</strain>
    </source>
</reference>
<feature type="compositionally biased region" description="Basic residues" evidence="2">
    <location>
        <begin position="168"/>
        <end position="191"/>
    </location>
</feature>
<evidence type="ECO:0000256" key="2">
    <source>
        <dbReference type="SAM" id="MobiDB-lite"/>
    </source>
</evidence>
<protein>
    <recommendedName>
        <fullName evidence="3">NFACT RNA-binding domain-containing protein</fullName>
    </recommendedName>
</protein>
<gene>
    <name evidence="4" type="ORF">GLX27_004142</name>
</gene>
<evidence type="ECO:0000256" key="1">
    <source>
        <dbReference type="ARBA" id="ARBA00008998"/>
    </source>
</evidence>
<evidence type="ECO:0000313" key="5">
    <source>
        <dbReference type="Proteomes" id="UP000818624"/>
    </source>
</evidence>
<feature type="compositionally biased region" description="Acidic residues" evidence="2">
    <location>
        <begin position="233"/>
        <end position="245"/>
    </location>
</feature>
<dbReference type="InterPro" id="IPR008532">
    <property type="entry name" value="NFACT_RNA-bd"/>
</dbReference>
<comment type="similarity">
    <text evidence="1">Belongs to the CCDC25 family.</text>
</comment>
<dbReference type="EMBL" id="CP046238">
    <property type="protein sequence ID" value="WFD49461.1"/>
    <property type="molecule type" value="Genomic_DNA"/>
</dbReference>
<sequence>MVLFFRSTAVDPPATIYMGRDKVENEDLLRHGLPEDVWFHVDKLSSAHVYLRLPHTIPSWTDIPEALLEDCAQLVKANSIEGNKKNNITVIYTPHSNVKKTGDMAVGAVTFFNDRQVKRFYVKERQNAIVNRLNKTREERQVDYEAERQERERALGRKKKEFANAQVRRRHLPRKKRCSRPSGGTRRRLRRATIPTVRRSSTHTVYSEEAIAEQHRIEERRARVKAAQGADGSDSEAAESDDSFM</sequence>
<proteinExistence type="inferred from homology"/>
<keyword evidence="5" id="KW-1185">Reference proteome</keyword>
<dbReference type="InterPro" id="IPR039730">
    <property type="entry name" value="Jlp2/Ccd25"/>
</dbReference>
<feature type="compositionally biased region" description="Basic and acidic residues" evidence="2">
    <location>
        <begin position="212"/>
        <end position="221"/>
    </location>
</feature>
<feature type="domain" description="NFACT RNA-binding" evidence="3">
    <location>
        <begin position="1"/>
        <end position="111"/>
    </location>
</feature>